<evidence type="ECO:0000313" key="2">
    <source>
        <dbReference type="EMBL" id="CAI9786493.1"/>
    </source>
</evidence>
<dbReference type="Proteomes" id="UP000834106">
    <property type="component" value="Chromosome 22"/>
</dbReference>
<dbReference type="AlphaFoldDB" id="A0AAD2EEL2"/>
<dbReference type="GO" id="GO:0006355">
    <property type="term" value="P:regulation of DNA-templated transcription"/>
    <property type="evidence" value="ECO:0007669"/>
    <property type="project" value="InterPro"/>
</dbReference>
<feature type="region of interest" description="Disordered" evidence="1">
    <location>
        <begin position="1"/>
        <end position="24"/>
    </location>
</feature>
<dbReference type="InterPro" id="IPR018737">
    <property type="entry name" value="DREAM_LIN52"/>
</dbReference>
<name>A0AAD2EEL2_9LAMI</name>
<dbReference type="Pfam" id="PF10044">
    <property type="entry name" value="LIN52"/>
    <property type="match status" value="1"/>
</dbReference>
<accession>A0AAD2EEL2</accession>
<dbReference type="PANTHER" id="PTHR34555:SF7">
    <property type="entry name" value="DUF3741 DOMAIN-CONTAINING PROTEIN"/>
    <property type="match status" value="1"/>
</dbReference>
<gene>
    <name evidence="2" type="ORF">FPE_LOCUS33923</name>
</gene>
<keyword evidence="3" id="KW-1185">Reference proteome</keyword>
<reference evidence="2" key="1">
    <citation type="submission" date="2023-05" db="EMBL/GenBank/DDBJ databases">
        <authorList>
            <person name="Huff M."/>
        </authorList>
    </citation>
    <scope>NUCLEOTIDE SEQUENCE</scope>
</reference>
<proteinExistence type="predicted"/>
<protein>
    <submittedName>
        <fullName evidence="2">Uncharacterized protein</fullName>
    </submittedName>
</protein>
<organism evidence="2 3">
    <name type="scientific">Fraxinus pennsylvanica</name>
    <dbReference type="NCBI Taxonomy" id="56036"/>
    <lineage>
        <taxon>Eukaryota</taxon>
        <taxon>Viridiplantae</taxon>
        <taxon>Streptophyta</taxon>
        <taxon>Embryophyta</taxon>
        <taxon>Tracheophyta</taxon>
        <taxon>Spermatophyta</taxon>
        <taxon>Magnoliopsida</taxon>
        <taxon>eudicotyledons</taxon>
        <taxon>Gunneridae</taxon>
        <taxon>Pentapetalae</taxon>
        <taxon>asterids</taxon>
        <taxon>lamiids</taxon>
        <taxon>Lamiales</taxon>
        <taxon>Oleaceae</taxon>
        <taxon>Oleeae</taxon>
        <taxon>Fraxinus</taxon>
    </lineage>
</organism>
<evidence type="ECO:0000313" key="3">
    <source>
        <dbReference type="Proteomes" id="UP000834106"/>
    </source>
</evidence>
<evidence type="ECO:0000256" key="1">
    <source>
        <dbReference type="SAM" id="MobiDB-lite"/>
    </source>
</evidence>
<dbReference type="PANTHER" id="PTHR34555">
    <property type="entry name" value="INTEGRAL MEMBRANE HEMOLYSIN-III-LIKE PROTEIN"/>
    <property type="match status" value="1"/>
</dbReference>
<dbReference type="GO" id="GO:0070176">
    <property type="term" value="C:DRM complex"/>
    <property type="evidence" value="ECO:0007669"/>
    <property type="project" value="InterPro"/>
</dbReference>
<dbReference type="EMBL" id="OU503057">
    <property type="protein sequence ID" value="CAI9786493.1"/>
    <property type="molecule type" value="Genomic_DNA"/>
</dbReference>
<sequence>MNNTAHNGNGVGVGENGSPVYDKQLPDTQNKTALREIQNGNVGSIQKQQESLLFGGGRSNGDAIKFSGTKQMTPDFLSGLPGHLSLAYNGENENVKNARLRFQLELDRGRQQKMDIYTDNPKSRNMYQLPQDISQKQTQIRETHIHQVPVTNSNHGTPEITFISGGSSVPGFHGKQSNSSQIDSMSANDQLRTEQFIRLHKILKQCDEGKQIEYIRTLLQLSPTQLSKHAVELEKRTIHLSIEEAKEMQRMKALDILGKSVLAKNSIQSTQ</sequence>